<dbReference type="PANTHER" id="PTHR43591">
    <property type="entry name" value="METHYLTRANSFERASE"/>
    <property type="match status" value="1"/>
</dbReference>
<feature type="non-terminal residue" evidence="2">
    <location>
        <position position="306"/>
    </location>
</feature>
<accession>A0A9N9H8C6</accession>
<dbReference type="InterPro" id="IPR029063">
    <property type="entry name" value="SAM-dependent_MTases_sf"/>
</dbReference>
<organism evidence="2 3">
    <name type="scientific">Ambispora gerdemannii</name>
    <dbReference type="NCBI Taxonomy" id="144530"/>
    <lineage>
        <taxon>Eukaryota</taxon>
        <taxon>Fungi</taxon>
        <taxon>Fungi incertae sedis</taxon>
        <taxon>Mucoromycota</taxon>
        <taxon>Glomeromycotina</taxon>
        <taxon>Glomeromycetes</taxon>
        <taxon>Archaeosporales</taxon>
        <taxon>Ambisporaceae</taxon>
        <taxon>Ambispora</taxon>
    </lineage>
</organism>
<sequence>KNGKSTFKKIIQRDSKHVSKEISSTSTDECPPRLTDSSLRYVDGKKYYRDTPCVFPVDERETIRNKEKQIITKLLWQGNFSAPIGDHLKAGGLKILDVGCGPGTWILEMAKTYPSCLFTGVDISPTYPLRDLPENVEFIQANILDRLPIESGKFDFVVMHFLNGCFTLRQWESIIIQEVSRVMKPGAWLEWLLCDASLKNQGENTKKLLQAFLSLVHSRGINPWTVVEIPGILKNSGKFVNIKSEKRVVTYSFRESGQLATKGFMDMFQYMKKPISEFMSITSHEYDQLLNKTHEELEQGQTMNDY</sequence>
<dbReference type="SUPFAM" id="SSF53335">
    <property type="entry name" value="S-adenosyl-L-methionine-dependent methyltransferases"/>
    <property type="match status" value="1"/>
</dbReference>
<dbReference type="Gene3D" id="3.40.50.150">
    <property type="entry name" value="Vaccinia Virus protein VP39"/>
    <property type="match status" value="1"/>
</dbReference>
<keyword evidence="3" id="KW-1185">Reference proteome</keyword>
<dbReference type="CDD" id="cd02440">
    <property type="entry name" value="AdoMet_MTases"/>
    <property type="match status" value="1"/>
</dbReference>
<reference evidence="2" key="1">
    <citation type="submission" date="2021-06" db="EMBL/GenBank/DDBJ databases">
        <authorList>
            <person name="Kallberg Y."/>
            <person name="Tangrot J."/>
            <person name="Rosling A."/>
        </authorList>
    </citation>
    <scope>NUCLEOTIDE SEQUENCE</scope>
    <source>
        <strain evidence="2">MT106</strain>
    </source>
</reference>
<evidence type="ECO:0000313" key="2">
    <source>
        <dbReference type="EMBL" id="CAG8654719.1"/>
    </source>
</evidence>
<dbReference type="InterPro" id="IPR041698">
    <property type="entry name" value="Methyltransf_25"/>
</dbReference>
<evidence type="ECO:0000259" key="1">
    <source>
        <dbReference type="Pfam" id="PF13649"/>
    </source>
</evidence>
<dbReference type="Proteomes" id="UP000789831">
    <property type="component" value="Unassembled WGS sequence"/>
</dbReference>
<proteinExistence type="predicted"/>
<name>A0A9N9H8C6_9GLOM</name>
<dbReference type="AlphaFoldDB" id="A0A9N9H8C6"/>
<dbReference type="EMBL" id="CAJVPL010005110">
    <property type="protein sequence ID" value="CAG8654719.1"/>
    <property type="molecule type" value="Genomic_DNA"/>
</dbReference>
<comment type="caution">
    <text evidence="2">The sequence shown here is derived from an EMBL/GenBank/DDBJ whole genome shotgun (WGS) entry which is preliminary data.</text>
</comment>
<evidence type="ECO:0000313" key="3">
    <source>
        <dbReference type="Proteomes" id="UP000789831"/>
    </source>
</evidence>
<dbReference type="OrthoDB" id="506498at2759"/>
<feature type="domain" description="Methyltransferase" evidence="1">
    <location>
        <begin position="95"/>
        <end position="186"/>
    </location>
</feature>
<dbReference type="Pfam" id="PF13649">
    <property type="entry name" value="Methyltransf_25"/>
    <property type="match status" value="1"/>
</dbReference>
<protein>
    <submittedName>
        <fullName evidence="2">10970_t:CDS:1</fullName>
    </submittedName>
</protein>
<gene>
    <name evidence="2" type="ORF">AGERDE_LOCUS11548</name>
</gene>